<feature type="domain" description="Methyltransferase" evidence="2">
    <location>
        <begin position="128"/>
        <end position="235"/>
    </location>
</feature>
<dbReference type="InterPro" id="IPR036388">
    <property type="entry name" value="WH-like_DNA-bd_sf"/>
</dbReference>
<dbReference type="InterPro" id="IPR025714">
    <property type="entry name" value="Methyltranfer_dom"/>
</dbReference>
<keyword evidence="3" id="KW-0808">Transferase</keyword>
<organism evidence="3 4">
    <name type="scientific">Streptacidiphilus cavernicola</name>
    <dbReference type="NCBI Taxonomy" id="3342716"/>
    <lineage>
        <taxon>Bacteria</taxon>
        <taxon>Bacillati</taxon>
        <taxon>Actinomycetota</taxon>
        <taxon>Actinomycetes</taxon>
        <taxon>Kitasatosporales</taxon>
        <taxon>Streptomycetaceae</taxon>
        <taxon>Streptacidiphilus</taxon>
    </lineage>
</organism>
<dbReference type="GO" id="GO:0032259">
    <property type="term" value="P:methylation"/>
    <property type="evidence" value="ECO:0007669"/>
    <property type="project" value="UniProtKB-KW"/>
</dbReference>
<proteinExistence type="predicted"/>
<gene>
    <name evidence="3" type="ORF">ACEZDJ_10305</name>
</gene>
<reference evidence="3 4" key="1">
    <citation type="submission" date="2024-09" db="EMBL/GenBank/DDBJ databases">
        <authorList>
            <person name="Lee S.D."/>
        </authorList>
    </citation>
    <scope>NUCLEOTIDE SEQUENCE [LARGE SCALE GENOMIC DNA]</scope>
    <source>
        <strain evidence="3 4">N1-5</strain>
    </source>
</reference>
<feature type="domain" description="Transcription regulator PadR N-terminal" evidence="1">
    <location>
        <begin position="10"/>
        <end position="78"/>
    </location>
</feature>
<dbReference type="Gene3D" id="3.40.50.150">
    <property type="entry name" value="Vaccinia Virus protein VP39"/>
    <property type="match status" value="1"/>
</dbReference>
<dbReference type="Pfam" id="PF13847">
    <property type="entry name" value="Methyltransf_31"/>
    <property type="match status" value="1"/>
</dbReference>
<keyword evidence="4" id="KW-1185">Reference proteome</keyword>
<evidence type="ECO:0000259" key="1">
    <source>
        <dbReference type="Pfam" id="PF03551"/>
    </source>
</evidence>
<protein>
    <submittedName>
        <fullName evidence="3">Methyltransferase domain-containing protein</fullName>
    </submittedName>
</protein>
<dbReference type="PANTHER" id="PTHR43591:SF78">
    <property type="entry name" value="SLR0407 PROTEIN"/>
    <property type="match status" value="1"/>
</dbReference>
<evidence type="ECO:0000313" key="4">
    <source>
        <dbReference type="Proteomes" id="UP001592528"/>
    </source>
</evidence>
<dbReference type="PANTHER" id="PTHR43591">
    <property type="entry name" value="METHYLTRANSFERASE"/>
    <property type="match status" value="1"/>
</dbReference>
<dbReference type="SUPFAM" id="SSF46785">
    <property type="entry name" value="Winged helix' DNA-binding domain"/>
    <property type="match status" value="1"/>
</dbReference>
<comment type="caution">
    <text evidence="3">The sequence shown here is derived from an EMBL/GenBank/DDBJ whole genome shotgun (WGS) entry which is preliminary data.</text>
</comment>
<dbReference type="EMBL" id="JBHEZZ010000004">
    <property type="protein sequence ID" value="MFC1401680.1"/>
    <property type="molecule type" value="Genomic_DNA"/>
</dbReference>
<dbReference type="Pfam" id="PF03551">
    <property type="entry name" value="PadR"/>
    <property type="match status" value="1"/>
</dbReference>
<accession>A0ABV6UJN5</accession>
<dbReference type="SUPFAM" id="SSF53335">
    <property type="entry name" value="S-adenosyl-L-methionine-dependent methyltransferases"/>
    <property type="match status" value="1"/>
</dbReference>
<dbReference type="RefSeq" id="WP_030261976.1">
    <property type="nucleotide sequence ID" value="NZ_JBHEZZ010000004.1"/>
</dbReference>
<dbReference type="GO" id="GO:0008168">
    <property type="term" value="F:methyltransferase activity"/>
    <property type="evidence" value="ECO:0007669"/>
    <property type="project" value="UniProtKB-KW"/>
</dbReference>
<dbReference type="InterPro" id="IPR005149">
    <property type="entry name" value="Tscrpt_reg_PadR_N"/>
</dbReference>
<dbReference type="InterPro" id="IPR036390">
    <property type="entry name" value="WH_DNA-bd_sf"/>
</dbReference>
<name>A0ABV6UJN5_9ACTN</name>
<sequence length="353" mass="37891">MRTNDAQMLVLFVLADGPPLHGYAINTAIEKLTGARLGRGSLSGALARLEAKGLIERMELRGRQLPFQLTPSGRETLERELASTARVAEQLFETAVPDRIGYQDRIAATEFAQSYKQLAVEALNVRPGQTVLDLGCGPGTDLAALAEAVTPSGAVFGIDANPGMLERARARTAELTQVTVQQGDIHALPYADASVDRAHTDRVLQHVADPGRVLAEARRVLRPGGRLVMAEPDWEALAIDHPDLELSRAYTRHIAERIVRNGALGRQLARLATEAGFTVSAVLPVVTVIRDVREADQVLGIQRNTERAVAAGYLSDGEAQRWLEHLAEGPFLASATLYLTVVDVPAGGGSHSG</sequence>
<dbReference type="InterPro" id="IPR029063">
    <property type="entry name" value="SAM-dependent_MTases_sf"/>
</dbReference>
<evidence type="ECO:0000313" key="3">
    <source>
        <dbReference type="EMBL" id="MFC1401680.1"/>
    </source>
</evidence>
<dbReference type="CDD" id="cd02440">
    <property type="entry name" value="AdoMet_MTases"/>
    <property type="match status" value="1"/>
</dbReference>
<evidence type="ECO:0000259" key="2">
    <source>
        <dbReference type="Pfam" id="PF13847"/>
    </source>
</evidence>
<keyword evidence="3" id="KW-0489">Methyltransferase</keyword>
<dbReference type="Gene3D" id="1.10.10.10">
    <property type="entry name" value="Winged helix-like DNA-binding domain superfamily/Winged helix DNA-binding domain"/>
    <property type="match status" value="1"/>
</dbReference>
<dbReference type="Proteomes" id="UP001592528">
    <property type="component" value="Unassembled WGS sequence"/>
</dbReference>